<protein>
    <submittedName>
        <fullName evidence="2">Deoxycytidine deaminase</fullName>
    </submittedName>
</protein>
<accession>A0A1S9N3M1</accession>
<dbReference type="InterPro" id="IPR011962">
    <property type="entry name" value="dCTP_deaminase"/>
</dbReference>
<dbReference type="RefSeq" id="WP_078116520.1">
    <property type="nucleotide sequence ID" value="NZ_MWMH01000006.1"/>
</dbReference>
<keyword evidence="1" id="KW-1133">Transmembrane helix</keyword>
<dbReference type="AlphaFoldDB" id="A0A1S9N3M1"/>
<feature type="transmembrane region" description="Helical" evidence="1">
    <location>
        <begin position="239"/>
        <end position="264"/>
    </location>
</feature>
<comment type="caution">
    <text evidence="2">The sequence shown here is derived from an EMBL/GenBank/DDBJ whole genome shotgun (WGS) entry which is preliminary data.</text>
</comment>
<dbReference type="GO" id="GO:0008829">
    <property type="term" value="F:dCTP deaminase activity"/>
    <property type="evidence" value="ECO:0007669"/>
    <property type="project" value="InterPro"/>
</dbReference>
<feature type="transmembrane region" description="Helical" evidence="1">
    <location>
        <begin position="276"/>
        <end position="297"/>
    </location>
</feature>
<organism evidence="2 3">
    <name type="scientific">Clostridium beijerinckii</name>
    <name type="common">Clostridium MP</name>
    <dbReference type="NCBI Taxonomy" id="1520"/>
    <lineage>
        <taxon>Bacteria</taxon>
        <taxon>Bacillati</taxon>
        <taxon>Bacillota</taxon>
        <taxon>Clostridia</taxon>
        <taxon>Eubacteriales</taxon>
        <taxon>Clostridiaceae</taxon>
        <taxon>Clostridium</taxon>
    </lineage>
</organism>
<gene>
    <name evidence="2" type="ORF">CBEIBR21_17895</name>
</gene>
<keyword evidence="1" id="KW-0472">Membrane</keyword>
<evidence type="ECO:0000313" key="3">
    <source>
        <dbReference type="Proteomes" id="UP000190959"/>
    </source>
</evidence>
<evidence type="ECO:0000313" key="2">
    <source>
        <dbReference type="EMBL" id="OOP72126.1"/>
    </source>
</evidence>
<dbReference type="InterPro" id="IPR036157">
    <property type="entry name" value="dUTPase-like_sf"/>
</dbReference>
<dbReference type="Gene3D" id="2.70.40.10">
    <property type="match status" value="1"/>
</dbReference>
<proteinExistence type="predicted"/>
<dbReference type="Pfam" id="PF22769">
    <property type="entry name" value="DCD"/>
    <property type="match status" value="1"/>
</dbReference>
<evidence type="ECO:0000256" key="1">
    <source>
        <dbReference type="SAM" id="Phobius"/>
    </source>
</evidence>
<dbReference type="EMBL" id="MWMH01000006">
    <property type="protein sequence ID" value="OOP72126.1"/>
    <property type="molecule type" value="Genomic_DNA"/>
</dbReference>
<sequence>MLSKFDIDKELERGINIVPFNYKNIKENSINLSASKYAWSMSDGEILFDKNGDLYNIDSKEYNETDTIKISKGESSVHTINGQEVVILLPFSTTLIQTKEVIAVGNYIGGTYHSKVGIVSQGIGHIGTMLGPNFAGHSLIAVHNVSRIPLKIKVKETFVSVVFHYLNSPIDYENPTVNGHTNKMASLGIHLSAEDAQVLEEDWKSNINLVQEEMSKDENYKEYKKTLRKRKIKKFLKHLNWKSITALCVFLLIFYFVYLYAVYLDTKIQTPIWEDRFWTVGCSGIFIFIAQIFIGIIKKLE</sequence>
<name>A0A1S9N3M1_CLOBE</name>
<keyword evidence="1" id="KW-0812">Transmembrane</keyword>
<dbReference type="Proteomes" id="UP000190959">
    <property type="component" value="Unassembled WGS sequence"/>
</dbReference>
<dbReference type="GO" id="GO:0006229">
    <property type="term" value="P:dUTP biosynthetic process"/>
    <property type="evidence" value="ECO:0007669"/>
    <property type="project" value="InterPro"/>
</dbReference>
<reference evidence="2 3" key="1">
    <citation type="submission" date="2017-02" db="EMBL/GenBank/DDBJ databases">
        <title>Genome sequence of Clostridium beijerinckii Br21.</title>
        <authorList>
            <person name="Fonseca B.C."/>
            <person name="Guazzaroni M.E."/>
            <person name="Riano-Pachon D.M."/>
            <person name="Reginatto V."/>
        </authorList>
    </citation>
    <scope>NUCLEOTIDE SEQUENCE [LARGE SCALE GENOMIC DNA]</scope>
    <source>
        <strain evidence="2 3">Br21</strain>
    </source>
</reference>
<dbReference type="SUPFAM" id="SSF51283">
    <property type="entry name" value="dUTPase-like"/>
    <property type="match status" value="1"/>
</dbReference>